<gene>
    <name evidence="1" type="ordered locus">Pcar_0551</name>
</gene>
<accession>Q3A736</accession>
<dbReference type="OrthoDB" id="7364589at2"/>
<name>Q3A736_SYNC1</name>
<evidence type="ECO:0000313" key="1">
    <source>
        <dbReference type="EMBL" id="ABA87811.1"/>
    </source>
</evidence>
<reference evidence="1 2" key="2">
    <citation type="journal article" date="2012" name="BMC Genomics">
        <title>The genome of Pelobacter carbinolicus reveals surprising metabolic capabilities and physiological features.</title>
        <authorList>
            <person name="Aklujkar M."/>
            <person name="Haveman S.A."/>
            <person name="Didonato R.Jr."/>
            <person name="Chertkov O."/>
            <person name="Han C.S."/>
            <person name="Land M.L."/>
            <person name="Brown P."/>
            <person name="Lovley D.R."/>
        </authorList>
    </citation>
    <scope>NUCLEOTIDE SEQUENCE [LARGE SCALE GENOMIC DNA]</scope>
    <source>
        <strain evidence="2">DSM 2380 / NBRC 103641 / GraBd1</strain>
    </source>
</reference>
<dbReference type="HOGENOM" id="CLU_2303240_0_0_7"/>
<dbReference type="EMBL" id="CP000142">
    <property type="protein sequence ID" value="ABA87811.1"/>
    <property type="molecule type" value="Genomic_DNA"/>
</dbReference>
<protein>
    <submittedName>
        <fullName evidence="1">Uncharacterized protein</fullName>
    </submittedName>
</protein>
<organism evidence="1 2">
    <name type="scientific">Syntrophotalea carbinolica (strain DSM 2380 / NBRC 103641 / GraBd1)</name>
    <name type="common">Pelobacter carbinolicus</name>
    <dbReference type="NCBI Taxonomy" id="338963"/>
    <lineage>
        <taxon>Bacteria</taxon>
        <taxon>Pseudomonadati</taxon>
        <taxon>Thermodesulfobacteriota</taxon>
        <taxon>Desulfuromonadia</taxon>
        <taxon>Desulfuromonadales</taxon>
        <taxon>Syntrophotaleaceae</taxon>
        <taxon>Syntrophotalea</taxon>
    </lineage>
</organism>
<dbReference type="Proteomes" id="UP000002534">
    <property type="component" value="Chromosome"/>
</dbReference>
<proteinExistence type="predicted"/>
<dbReference type="KEGG" id="pca:Pcar_0551"/>
<dbReference type="AlphaFoldDB" id="Q3A736"/>
<evidence type="ECO:0000313" key="2">
    <source>
        <dbReference type="Proteomes" id="UP000002534"/>
    </source>
</evidence>
<sequence>MPVSVFRVVREFREYVISQGEDWENWYIGIAVDPSDRLADDHLVKFGQDRWFCREAYTPQEAQEAKAKLVDDYGMDSNDELDEKTGLFVYGYKKAPHTQP</sequence>
<keyword evidence="2" id="KW-1185">Reference proteome</keyword>
<dbReference type="RefSeq" id="WP_011340249.1">
    <property type="nucleotide sequence ID" value="NC_007498.2"/>
</dbReference>
<reference evidence="2" key="1">
    <citation type="submission" date="2005-10" db="EMBL/GenBank/DDBJ databases">
        <title>Complete sequence of Pelobacter carbinolicus DSM 2380.</title>
        <authorList>
            <person name="Copeland A."/>
            <person name="Lucas S."/>
            <person name="Lapidus A."/>
            <person name="Barry K."/>
            <person name="Detter J.C."/>
            <person name="Glavina T."/>
            <person name="Hammon N."/>
            <person name="Israni S."/>
            <person name="Pitluck S."/>
            <person name="Chertkov O."/>
            <person name="Schmutz J."/>
            <person name="Larimer F."/>
            <person name="Land M."/>
            <person name="Kyrpides N."/>
            <person name="Ivanova N."/>
            <person name="Richardson P."/>
        </authorList>
    </citation>
    <scope>NUCLEOTIDE SEQUENCE [LARGE SCALE GENOMIC DNA]</scope>
    <source>
        <strain evidence="2">DSM 2380 / NBRC 103641 / GraBd1</strain>
    </source>
</reference>